<keyword evidence="2" id="KW-0808">Transferase</keyword>
<feature type="domain" description="Four-carbon acid sugar kinase N-terminal" evidence="7">
    <location>
        <begin position="7"/>
        <end position="206"/>
    </location>
</feature>
<evidence type="ECO:0000256" key="5">
    <source>
        <dbReference type="ARBA" id="ARBA00022840"/>
    </source>
</evidence>
<keyword evidence="4" id="KW-0418">Kinase</keyword>
<dbReference type="AlphaFoldDB" id="A0A2A9F3U9"/>
<sequence length="412" mass="42492">MKLARVAVLADDLTGGAAIAGEIARDLERIVEVHSGAPPEDPSGLVVVETGSRYLPPEAARARVQHEVASLHSRGADILMKKVDSTLKGNVAVELAAFVASVPGPVVVAPACPAVGLRIVDGMQQRPMGAGTDVLATLESAVRETVDLLRLDDVRAGSTRIADVIAKASSRVILSDATSDEDLRSVVHGAIAAGVRFFAGTYGLGAALADATGPNLLPVRNASELKADRILVVIGSANPVTDTQRKVLKAFGAKELLLDVPALLRDAATEHGRLLDEVRASSASVVIVHTGARDSERAVRTLRDAAGWSERDLANVIAPPLVDAIRAMSSAGVYFVGGETTGAVAELLGWSTFAVVDEVTPGVPLAIAQGAPNPFILTKPGAFGDPDALVVAIQRMLASASSPRAAHSSAGR</sequence>
<evidence type="ECO:0000256" key="1">
    <source>
        <dbReference type="ARBA" id="ARBA00005715"/>
    </source>
</evidence>
<proteinExistence type="inferred from homology"/>
<dbReference type="Gene3D" id="3.40.50.10840">
    <property type="entry name" value="Putative sugar-binding, N-terminal domain"/>
    <property type="match status" value="1"/>
</dbReference>
<feature type="domain" description="Four-carbon acid sugar kinase nucleotide binding" evidence="8">
    <location>
        <begin position="231"/>
        <end position="389"/>
    </location>
</feature>
<dbReference type="InterPro" id="IPR042213">
    <property type="entry name" value="NBD_C_sf"/>
</dbReference>
<dbReference type="GO" id="GO:0005524">
    <property type="term" value="F:ATP binding"/>
    <property type="evidence" value="ECO:0007669"/>
    <property type="project" value="UniProtKB-KW"/>
</dbReference>
<comment type="caution">
    <text evidence="9">The sequence shown here is derived from an EMBL/GenBank/DDBJ whole genome shotgun (WGS) entry which is preliminary data.</text>
</comment>
<keyword evidence="5" id="KW-0067">ATP-binding</keyword>
<dbReference type="InterPro" id="IPR037051">
    <property type="entry name" value="4-carb_acid_sugar_kinase_N_sf"/>
</dbReference>
<comment type="similarity">
    <text evidence="1">Belongs to the four-carbon acid sugar kinase family.</text>
</comment>
<name>A0A2A9F3U9_9MICO</name>
<keyword evidence="10" id="KW-1185">Reference proteome</keyword>
<dbReference type="Proteomes" id="UP000222106">
    <property type="component" value="Unassembled WGS sequence"/>
</dbReference>
<dbReference type="GO" id="GO:0016301">
    <property type="term" value="F:kinase activity"/>
    <property type="evidence" value="ECO:0007669"/>
    <property type="project" value="UniProtKB-KW"/>
</dbReference>
<dbReference type="Gene3D" id="3.40.980.20">
    <property type="entry name" value="Four-carbon acid sugar kinase, nucleotide binding domain"/>
    <property type="match status" value="1"/>
</dbReference>
<accession>A0A2A9F3U9</accession>
<evidence type="ECO:0000313" key="10">
    <source>
        <dbReference type="Proteomes" id="UP000222106"/>
    </source>
</evidence>
<evidence type="ECO:0000313" key="9">
    <source>
        <dbReference type="EMBL" id="PFG45089.1"/>
    </source>
</evidence>
<dbReference type="EMBL" id="PDJI01000001">
    <property type="protein sequence ID" value="PFG45089.1"/>
    <property type="molecule type" value="Genomic_DNA"/>
</dbReference>
<dbReference type="Pfam" id="PF07005">
    <property type="entry name" value="SBD_N"/>
    <property type="match status" value="1"/>
</dbReference>
<organism evidence="9 10">
    <name type="scientific">Georgenia soli</name>
    <dbReference type="NCBI Taxonomy" id="638953"/>
    <lineage>
        <taxon>Bacteria</taxon>
        <taxon>Bacillati</taxon>
        <taxon>Actinomycetota</taxon>
        <taxon>Actinomycetes</taxon>
        <taxon>Micrococcales</taxon>
        <taxon>Bogoriellaceae</taxon>
        <taxon>Georgenia</taxon>
    </lineage>
</organism>
<dbReference type="InterPro" id="IPR010737">
    <property type="entry name" value="4-carb_acid_sugar_kinase_N"/>
</dbReference>
<dbReference type="InterPro" id="IPR031475">
    <property type="entry name" value="NBD_C"/>
</dbReference>
<evidence type="ECO:0000256" key="4">
    <source>
        <dbReference type="ARBA" id="ARBA00022777"/>
    </source>
</evidence>
<dbReference type="Pfam" id="PF17042">
    <property type="entry name" value="NBD_C"/>
    <property type="match status" value="1"/>
</dbReference>
<evidence type="ECO:0000256" key="6">
    <source>
        <dbReference type="ARBA" id="ARBA00023277"/>
    </source>
</evidence>
<reference evidence="9 10" key="1">
    <citation type="submission" date="2017-10" db="EMBL/GenBank/DDBJ databases">
        <title>Sequencing the genomes of 1000 actinobacteria strains.</title>
        <authorList>
            <person name="Klenk H.-P."/>
        </authorList>
    </citation>
    <scope>NUCLEOTIDE SEQUENCE [LARGE SCALE GENOMIC DNA]</scope>
    <source>
        <strain evidence="9 10">DSM 21838</strain>
    </source>
</reference>
<evidence type="ECO:0000256" key="3">
    <source>
        <dbReference type="ARBA" id="ARBA00022741"/>
    </source>
</evidence>
<evidence type="ECO:0000259" key="8">
    <source>
        <dbReference type="Pfam" id="PF17042"/>
    </source>
</evidence>
<evidence type="ECO:0000256" key="2">
    <source>
        <dbReference type="ARBA" id="ARBA00022679"/>
    </source>
</evidence>
<evidence type="ECO:0000259" key="7">
    <source>
        <dbReference type="Pfam" id="PF07005"/>
    </source>
</evidence>
<gene>
    <name evidence="9" type="ORF">ATJ97_0007</name>
</gene>
<keyword evidence="3" id="KW-0547">Nucleotide-binding</keyword>
<dbReference type="SUPFAM" id="SSF142764">
    <property type="entry name" value="YgbK-like"/>
    <property type="match status" value="1"/>
</dbReference>
<dbReference type="RefSeq" id="WP_170036945.1">
    <property type="nucleotide sequence ID" value="NZ_PDJI01000001.1"/>
</dbReference>
<keyword evidence="6" id="KW-0119">Carbohydrate metabolism</keyword>
<protein>
    <submittedName>
        <fullName evidence="9">4-hydroxythreonine-4-phosphate dehydrogenase</fullName>
    </submittedName>
</protein>